<dbReference type="GO" id="GO:0004523">
    <property type="term" value="F:RNA-DNA hybrid ribonuclease activity"/>
    <property type="evidence" value="ECO:0007669"/>
    <property type="project" value="UniProtKB-UniRule"/>
</dbReference>
<evidence type="ECO:0000256" key="8">
    <source>
        <dbReference type="ARBA" id="ARBA00022490"/>
    </source>
</evidence>
<comment type="similarity">
    <text evidence="5 14 16">Belongs to the RNase HII family.</text>
</comment>
<keyword evidence="8 14" id="KW-0963">Cytoplasm</keyword>
<evidence type="ECO:0000256" key="15">
    <source>
        <dbReference type="PROSITE-ProRule" id="PRU01319"/>
    </source>
</evidence>
<evidence type="ECO:0000256" key="5">
    <source>
        <dbReference type="ARBA" id="ARBA00007383"/>
    </source>
</evidence>
<evidence type="ECO:0000259" key="17">
    <source>
        <dbReference type="PROSITE" id="PS51975"/>
    </source>
</evidence>
<dbReference type="GO" id="GO:0005737">
    <property type="term" value="C:cytoplasm"/>
    <property type="evidence" value="ECO:0007669"/>
    <property type="project" value="UniProtKB-SubCell"/>
</dbReference>
<name>A0A2M6WCW4_9BACT</name>
<keyword evidence="9 14" id="KW-0540">Nuclease</keyword>
<comment type="catalytic activity">
    <reaction evidence="1 14 15 16">
        <text>Endonucleolytic cleavage to 5'-phosphomonoester.</text>
        <dbReference type="EC" id="3.1.26.4"/>
    </reaction>
</comment>
<dbReference type="InterPro" id="IPR001352">
    <property type="entry name" value="RNase_HII/HIII"/>
</dbReference>
<comment type="cofactor">
    <cofactor evidence="2">
        <name>Mg(2+)</name>
        <dbReference type="ChEBI" id="CHEBI:18420"/>
    </cofactor>
</comment>
<dbReference type="Proteomes" id="UP000230543">
    <property type="component" value="Unassembled WGS sequence"/>
</dbReference>
<evidence type="ECO:0000313" key="19">
    <source>
        <dbReference type="Proteomes" id="UP000230543"/>
    </source>
</evidence>
<reference evidence="19" key="1">
    <citation type="submission" date="2017-09" db="EMBL/GenBank/DDBJ databases">
        <title>Depth-based differentiation of microbial function through sediment-hosted aquifers and enrichment of novel symbionts in the deep terrestrial subsurface.</title>
        <authorList>
            <person name="Probst A.J."/>
            <person name="Ladd B."/>
            <person name="Jarett J.K."/>
            <person name="Geller-Mcgrath D.E."/>
            <person name="Sieber C.M.K."/>
            <person name="Emerson J.B."/>
            <person name="Anantharaman K."/>
            <person name="Thomas B.C."/>
            <person name="Malmstrom R."/>
            <person name="Stieglmeier M."/>
            <person name="Klingl A."/>
            <person name="Woyke T."/>
            <person name="Ryan C.M."/>
            <person name="Banfield J.F."/>
        </authorList>
    </citation>
    <scope>NUCLEOTIDE SEQUENCE [LARGE SCALE GENOMIC DNA]</scope>
</reference>
<dbReference type="GO" id="GO:0032299">
    <property type="term" value="C:ribonuclease H2 complex"/>
    <property type="evidence" value="ECO:0007669"/>
    <property type="project" value="TreeGrafter"/>
</dbReference>
<evidence type="ECO:0000256" key="13">
    <source>
        <dbReference type="ARBA" id="ARBA00023211"/>
    </source>
</evidence>
<evidence type="ECO:0000256" key="7">
    <source>
        <dbReference type="ARBA" id="ARBA00019179"/>
    </source>
</evidence>
<dbReference type="PANTHER" id="PTHR10954:SF18">
    <property type="entry name" value="RIBONUCLEASE HII"/>
    <property type="match status" value="1"/>
</dbReference>
<evidence type="ECO:0000256" key="14">
    <source>
        <dbReference type="HAMAP-Rule" id="MF_00052"/>
    </source>
</evidence>
<dbReference type="InterPro" id="IPR022898">
    <property type="entry name" value="RNase_HII"/>
</dbReference>
<proteinExistence type="inferred from homology"/>
<keyword evidence="12 14" id="KW-0378">Hydrolase</keyword>
<protein>
    <recommendedName>
        <fullName evidence="7 14">Ribonuclease HII</fullName>
        <shortName evidence="14">RNase HII</shortName>
        <ecNumber evidence="6 14">3.1.26.4</ecNumber>
    </recommendedName>
</protein>
<dbReference type="InterPro" id="IPR012337">
    <property type="entry name" value="RNaseH-like_sf"/>
</dbReference>
<feature type="binding site" evidence="14 15">
    <location>
        <position position="25"/>
    </location>
    <ligand>
        <name>a divalent metal cation</name>
        <dbReference type="ChEBI" id="CHEBI:60240"/>
    </ligand>
</feature>
<evidence type="ECO:0000313" key="18">
    <source>
        <dbReference type="EMBL" id="PIT90584.1"/>
    </source>
</evidence>
<dbReference type="AlphaFoldDB" id="A0A2M6WCW4"/>
<sequence>MIKPSFKLERKLIKSGYQNIIALDEVGRGALAGPLVAVAVQATYVKKLPIRDSKLLSAKQRESIFNELSQVVVWSAGLVSHQEIDRYGITKANLMVIDRALKKLKVKPDYLLLDKIHSFNHQLPFQTIVKGDQKVFSIALASILAKVVRDRLMRDFDQRYPAYGFASHKGYGTKDHLEAIKKHGLSEIHRWSYRLNLV</sequence>
<feature type="domain" description="RNase H type-2" evidence="17">
    <location>
        <begin position="18"/>
        <end position="198"/>
    </location>
</feature>
<comment type="caution">
    <text evidence="18">The sequence shown here is derived from an EMBL/GenBank/DDBJ whole genome shotgun (WGS) entry which is preliminary data.</text>
</comment>
<dbReference type="EMBL" id="PFBO01000039">
    <property type="protein sequence ID" value="PIT90584.1"/>
    <property type="molecule type" value="Genomic_DNA"/>
</dbReference>
<dbReference type="GO" id="GO:0030145">
    <property type="term" value="F:manganese ion binding"/>
    <property type="evidence" value="ECO:0007669"/>
    <property type="project" value="UniProtKB-UniRule"/>
</dbReference>
<dbReference type="EC" id="3.1.26.4" evidence="6 14"/>
<keyword evidence="11 14" id="KW-0255">Endonuclease</keyword>
<dbReference type="PROSITE" id="PS51975">
    <property type="entry name" value="RNASE_H_2"/>
    <property type="match status" value="1"/>
</dbReference>
<dbReference type="Gene3D" id="3.30.420.10">
    <property type="entry name" value="Ribonuclease H-like superfamily/Ribonuclease H"/>
    <property type="match status" value="1"/>
</dbReference>
<feature type="binding site" evidence="14 15">
    <location>
        <position position="114"/>
    </location>
    <ligand>
        <name>a divalent metal cation</name>
        <dbReference type="ChEBI" id="CHEBI:60240"/>
    </ligand>
</feature>
<evidence type="ECO:0000256" key="1">
    <source>
        <dbReference type="ARBA" id="ARBA00000077"/>
    </source>
</evidence>
<dbReference type="SUPFAM" id="SSF53098">
    <property type="entry name" value="Ribonuclease H-like"/>
    <property type="match status" value="1"/>
</dbReference>
<dbReference type="PANTHER" id="PTHR10954">
    <property type="entry name" value="RIBONUCLEASE H2 SUBUNIT A"/>
    <property type="match status" value="1"/>
</dbReference>
<evidence type="ECO:0000256" key="2">
    <source>
        <dbReference type="ARBA" id="ARBA00001946"/>
    </source>
</evidence>
<evidence type="ECO:0000256" key="11">
    <source>
        <dbReference type="ARBA" id="ARBA00022759"/>
    </source>
</evidence>
<evidence type="ECO:0000256" key="4">
    <source>
        <dbReference type="ARBA" id="ARBA00004496"/>
    </source>
</evidence>
<dbReference type="InterPro" id="IPR024567">
    <property type="entry name" value="RNase_HII/HIII_dom"/>
</dbReference>
<gene>
    <name evidence="14" type="primary">rnhB</name>
    <name evidence="18" type="ORF">COU22_01330</name>
</gene>
<dbReference type="InterPro" id="IPR036397">
    <property type="entry name" value="RNaseH_sf"/>
</dbReference>
<keyword evidence="10 14" id="KW-0479">Metal-binding</keyword>
<comment type="subcellular location">
    <subcellularLocation>
        <location evidence="4 14">Cytoplasm</location>
    </subcellularLocation>
</comment>
<evidence type="ECO:0000256" key="9">
    <source>
        <dbReference type="ARBA" id="ARBA00022722"/>
    </source>
</evidence>
<organism evidence="18 19">
    <name type="scientific">Candidatus Komeilibacteria bacterium CG10_big_fil_rev_8_21_14_0_10_41_13</name>
    <dbReference type="NCBI Taxonomy" id="1974476"/>
    <lineage>
        <taxon>Bacteria</taxon>
        <taxon>Candidatus Komeiliibacteriota</taxon>
    </lineage>
</organism>
<evidence type="ECO:0000256" key="12">
    <source>
        <dbReference type="ARBA" id="ARBA00022801"/>
    </source>
</evidence>
<comment type="function">
    <text evidence="3 14 16">Endonuclease that specifically degrades the RNA of RNA-DNA hybrids.</text>
</comment>
<evidence type="ECO:0000256" key="6">
    <source>
        <dbReference type="ARBA" id="ARBA00012180"/>
    </source>
</evidence>
<feature type="binding site" evidence="14 15">
    <location>
        <position position="24"/>
    </location>
    <ligand>
        <name>a divalent metal cation</name>
        <dbReference type="ChEBI" id="CHEBI:60240"/>
    </ligand>
</feature>
<comment type="cofactor">
    <cofactor evidence="14 15">
        <name>Mn(2+)</name>
        <dbReference type="ChEBI" id="CHEBI:29035"/>
    </cofactor>
    <cofactor evidence="14 15">
        <name>Mg(2+)</name>
        <dbReference type="ChEBI" id="CHEBI:18420"/>
    </cofactor>
    <text evidence="14 15">Manganese or magnesium. Binds 1 divalent metal ion per monomer in the absence of substrate. May bind a second metal ion after substrate binding.</text>
</comment>
<evidence type="ECO:0000256" key="10">
    <source>
        <dbReference type="ARBA" id="ARBA00022723"/>
    </source>
</evidence>
<evidence type="ECO:0000256" key="16">
    <source>
        <dbReference type="RuleBase" id="RU003515"/>
    </source>
</evidence>
<dbReference type="GO" id="GO:0006298">
    <property type="term" value="P:mismatch repair"/>
    <property type="evidence" value="ECO:0007669"/>
    <property type="project" value="TreeGrafter"/>
</dbReference>
<accession>A0A2M6WCW4</accession>
<dbReference type="GO" id="GO:0003723">
    <property type="term" value="F:RNA binding"/>
    <property type="evidence" value="ECO:0007669"/>
    <property type="project" value="UniProtKB-UniRule"/>
</dbReference>
<evidence type="ECO:0000256" key="3">
    <source>
        <dbReference type="ARBA" id="ARBA00004065"/>
    </source>
</evidence>
<dbReference type="HAMAP" id="MF_00052_B">
    <property type="entry name" value="RNase_HII_B"/>
    <property type="match status" value="1"/>
</dbReference>
<dbReference type="NCBIfam" id="NF000595">
    <property type="entry name" value="PRK00015.1-3"/>
    <property type="match status" value="1"/>
</dbReference>
<dbReference type="CDD" id="cd07182">
    <property type="entry name" value="RNase_HII_bacteria_HII_like"/>
    <property type="match status" value="1"/>
</dbReference>
<dbReference type="GO" id="GO:0043137">
    <property type="term" value="P:DNA replication, removal of RNA primer"/>
    <property type="evidence" value="ECO:0007669"/>
    <property type="project" value="TreeGrafter"/>
</dbReference>
<keyword evidence="13 14" id="KW-0464">Manganese</keyword>
<dbReference type="Pfam" id="PF01351">
    <property type="entry name" value="RNase_HII"/>
    <property type="match status" value="1"/>
</dbReference>